<evidence type="ECO:0000313" key="5">
    <source>
        <dbReference type="Proteomes" id="UP000199391"/>
    </source>
</evidence>
<name>A0A1I7LSD3_9BURK</name>
<evidence type="ECO:0000259" key="3">
    <source>
        <dbReference type="SMART" id="SM00822"/>
    </source>
</evidence>
<dbReference type="RefSeq" id="WP_093559174.1">
    <property type="nucleotide sequence ID" value="NZ_FPBO01000036.1"/>
</dbReference>
<dbReference type="FunFam" id="3.40.50.720:FF:000084">
    <property type="entry name" value="Short-chain dehydrogenase reductase"/>
    <property type="match status" value="1"/>
</dbReference>
<gene>
    <name evidence="4" type="ORF">SAMN05216552_103636</name>
</gene>
<reference evidence="5" key="1">
    <citation type="submission" date="2016-10" db="EMBL/GenBank/DDBJ databases">
        <authorList>
            <person name="Varghese N."/>
            <person name="Submissions S."/>
        </authorList>
    </citation>
    <scope>NUCLEOTIDE SEQUENCE [LARGE SCALE GENOMIC DNA]</scope>
    <source>
        <strain evidence="5">CGMCC 1.11014</strain>
    </source>
</reference>
<dbReference type="PANTHER" id="PTHR24321:SF15">
    <property type="entry name" value="OXIDOREDUCTASE UCPA"/>
    <property type="match status" value="1"/>
</dbReference>
<dbReference type="InterPro" id="IPR020904">
    <property type="entry name" value="Sc_DH/Rdtase_CS"/>
</dbReference>
<keyword evidence="5" id="KW-1185">Reference proteome</keyword>
<dbReference type="EMBL" id="FPBO01000036">
    <property type="protein sequence ID" value="SFV12470.1"/>
    <property type="molecule type" value="Genomic_DNA"/>
</dbReference>
<protein>
    <submittedName>
        <fullName evidence="4">3(Or 17)beta-hydroxysteroid dehydrogenase</fullName>
    </submittedName>
</protein>
<accession>A0A1I7LSD3</accession>
<dbReference type="PROSITE" id="PS00061">
    <property type="entry name" value="ADH_SHORT"/>
    <property type="match status" value="1"/>
</dbReference>
<dbReference type="OrthoDB" id="9789398at2"/>
<dbReference type="InterPro" id="IPR036291">
    <property type="entry name" value="NAD(P)-bd_dom_sf"/>
</dbReference>
<dbReference type="GO" id="GO:0016491">
    <property type="term" value="F:oxidoreductase activity"/>
    <property type="evidence" value="ECO:0007669"/>
    <property type="project" value="UniProtKB-KW"/>
</dbReference>
<dbReference type="PRINTS" id="PR00081">
    <property type="entry name" value="GDHRDH"/>
</dbReference>
<dbReference type="PRINTS" id="PR00080">
    <property type="entry name" value="SDRFAMILY"/>
</dbReference>
<dbReference type="Gene3D" id="3.40.50.720">
    <property type="entry name" value="NAD(P)-binding Rossmann-like Domain"/>
    <property type="match status" value="1"/>
</dbReference>
<keyword evidence="2" id="KW-0560">Oxidoreductase</keyword>
<comment type="similarity">
    <text evidence="1">Belongs to the short-chain dehydrogenases/reductases (SDR) family.</text>
</comment>
<dbReference type="SMART" id="SM00822">
    <property type="entry name" value="PKS_KR"/>
    <property type="match status" value="1"/>
</dbReference>
<evidence type="ECO:0000256" key="2">
    <source>
        <dbReference type="ARBA" id="ARBA00023002"/>
    </source>
</evidence>
<dbReference type="PANTHER" id="PTHR24321">
    <property type="entry name" value="DEHYDROGENASES, SHORT CHAIN"/>
    <property type="match status" value="1"/>
</dbReference>
<dbReference type="AlphaFoldDB" id="A0A1I7LSD3"/>
<evidence type="ECO:0000256" key="1">
    <source>
        <dbReference type="ARBA" id="ARBA00006484"/>
    </source>
</evidence>
<dbReference type="STRING" id="1035707.SAMN05216552_103636"/>
<evidence type="ECO:0000313" key="4">
    <source>
        <dbReference type="EMBL" id="SFV12470.1"/>
    </source>
</evidence>
<proteinExistence type="inferred from homology"/>
<dbReference type="Pfam" id="PF13561">
    <property type="entry name" value="adh_short_C2"/>
    <property type="match status" value="1"/>
</dbReference>
<dbReference type="InterPro" id="IPR002347">
    <property type="entry name" value="SDR_fam"/>
</dbReference>
<sequence>MQRVTGKIAVVTGAAAGVGRSTALLLAREGARVVLTDLNEDAGRALAGEIGEQALFVRHDIAEEEDWRTVMSAADERFGAINVLVNNAGVCVSASIEDTSLELWRRLHRINADGVFLGCKYGLEAMKRAGAGSIVNMSSTAALGGMSSLAAYSGSKGSVTALTRSVAAHCKFSGYRIRCNSVHPGGIATAMTEDIRATIEGAAASFNTDPRSGFCDPEDVADLVLFLASDESRFINGVELRVDNALLSACI</sequence>
<dbReference type="InterPro" id="IPR057326">
    <property type="entry name" value="KR_dom"/>
</dbReference>
<organism evidence="4 5">
    <name type="scientific">Pseudoduganella namucuonensis</name>
    <dbReference type="NCBI Taxonomy" id="1035707"/>
    <lineage>
        <taxon>Bacteria</taxon>
        <taxon>Pseudomonadati</taxon>
        <taxon>Pseudomonadota</taxon>
        <taxon>Betaproteobacteria</taxon>
        <taxon>Burkholderiales</taxon>
        <taxon>Oxalobacteraceae</taxon>
        <taxon>Telluria group</taxon>
        <taxon>Pseudoduganella</taxon>
    </lineage>
</organism>
<dbReference type="Proteomes" id="UP000199391">
    <property type="component" value="Unassembled WGS sequence"/>
</dbReference>
<feature type="domain" description="Ketoreductase" evidence="3">
    <location>
        <begin position="7"/>
        <end position="170"/>
    </location>
</feature>
<dbReference type="SUPFAM" id="SSF51735">
    <property type="entry name" value="NAD(P)-binding Rossmann-fold domains"/>
    <property type="match status" value="1"/>
</dbReference>